<accession>A0AAE1BEX6</accession>
<keyword evidence="2" id="KW-1185">Reference proteome</keyword>
<dbReference type="AlphaFoldDB" id="A0AAE1BEX6"/>
<proteinExistence type="predicted"/>
<reference evidence="1" key="1">
    <citation type="journal article" date="2023" name="G3 (Bethesda)">
        <title>A reference genome for the long-term kleptoplast-retaining sea slug Elysia crispata morphotype clarki.</title>
        <authorList>
            <person name="Eastman K.E."/>
            <person name="Pendleton A.L."/>
            <person name="Shaikh M.A."/>
            <person name="Suttiyut T."/>
            <person name="Ogas R."/>
            <person name="Tomko P."/>
            <person name="Gavelis G."/>
            <person name="Widhalm J.R."/>
            <person name="Wisecaver J.H."/>
        </authorList>
    </citation>
    <scope>NUCLEOTIDE SEQUENCE</scope>
    <source>
        <strain evidence="1">ECLA1</strain>
    </source>
</reference>
<protein>
    <submittedName>
        <fullName evidence="1">Uncharacterized protein</fullName>
    </submittedName>
</protein>
<comment type="caution">
    <text evidence="1">The sequence shown here is derived from an EMBL/GenBank/DDBJ whole genome shotgun (WGS) entry which is preliminary data.</text>
</comment>
<name>A0AAE1BEX6_9GAST</name>
<gene>
    <name evidence="1" type="ORF">RRG08_059753</name>
</gene>
<dbReference type="EMBL" id="JAWDGP010000077">
    <property type="protein sequence ID" value="KAK3803886.1"/>
    <property type="molecule type" value="Genomic_DNA"/>
</dbReference>
<dbReference type="Proteomes" id="UP001283361">
    <property type="component" value="Unassembled WGS sequence"/>
</dbReference>
<evidence type="ECO:0000313" key="1">
    <source>
        <dbReference type="EMBL" id="KAK3803886.1"/>
    </source>
</evidence>
<organism evidence="1 2">
    <name type="scientific">Elysia crispata</name>
    <name type="common">lettuce slug</name>
    <dbReference type="NCBI Taxonomy" id="231223"/>
    <lineage>
        <taxon>Eukaryota</taxon>
        <taxon>Metazoa</taxon>
        <taxon>Spiralia</taxon>
        <taxon>Lophotrochozoa</taxon>
        <taxon>Mollusca</taxon>
        <taxon>Gastropoda</taxon>
        <taxon>Heterobranchia</taxon>
        <taxon>Euthyneura</taxon>
        <taxon>Panpulmonata</taxon>
        <taxon>Sacoglossa</taxon>
        <taxon>Placobranchoidea</taxon>
        <taxon>Plakobranchidae</taxon>
        <taxon>Elysia</taxon>
    </lineage>
</organism>
<sequence length="315" mass="35846">MILKGNEYRGKFLQIKSTMAGKHRCVANDAETNLLLDKKRDQGYHECEVLGNSKHEAVESSIAWSKCKKNPGHHQFIPATEFSLSDLPQWCRKPLILDYVKFQCAMTVKLRVKYNSWGRPNGYCFSNFRGTSLAHFGSGLFLGMSYESGPCQCYDCEHSLSPHQTFYKLEFEGQVGASPNMRWKNLCLVVAHPHGQPKKVTLGEMKSCTSAGRLHQKQFTYSTDTCPGSSGAFMLLLEFYEAIRDSSKPKDTDALDKKWVDSDALDKKWVDSNALDKKWVDSDALDKKWIDSDALDKKRVDSDALNKRRVDYQML</sequence>
<evidence type="ECO:0000313" key="2">
    <source>
        <dbReference type="Proteomes" id="UP001283361"/>
    </source>
</evidence>